<evidence type="ECO:0000313" key="3">
    <source>
        <dbReference type="Proteomes" id="UP001221838"/>
    </source>
</evidence>
<feature type="chain" id="PRO_5045604007" description="Phosphate-selective porin O and P" evidence="1">
    <location>
        <begin position="22"/>
        <end position="360"/>
    </location>
</feature>
<name>A0ABT5D4R2_9BACT</name>
<evidence type="ECO:0000256" key="1">
    <source>
        <dbReference type="SAM" id="SignalP"/>
    </source>
</evidence>
<dbReference type="SUPFAM" id="SSF56935">
    <property type="entry name" value="Porins"/>
    <property type="match status" value="1"/>
</dbReference>
<sequence>MRRVGVLWGLLGVVLGSVAQAEVSTNIAGSLRSRSYLFSPLDSENYSSEFNVRPEFTVAFSEELSSVVTVNAQRVIGQAAKKSEGQLTVDRAFIDYRFEKWDLRIGRQAINMGSALIWNPIDLVDFNTALNFAVEKRGVDSARAAISLTPTSRVLGLVAFPDGKALSLLRGETLLGSTGLALLAADDRRRDEQIIGVDVKGDLWVGYWVEGAVHLPREGKASYRVVVGVDYSFTVLERLTLSAQYYRDSSGGTGVDDYDFTAYLEGRRPFLGRQYVSLMADLGLNEITFLKLSIIGNLEDRSGFVSLGVGRYFFDNLEVTVRGLLLGGVSGIGEYKPGSGHPLEGALSTRTLELYLDWRF</sequence>
<accession>A0ABT5D4R2</accession>
<dbReference type="EMBL" id="JAQNDM010000002">
    <property type="protein sequence ID" value="MDC0708561.1"/>
    <property type="molecule type" value="Genomic_DNA"/>
</dbReference>
<gene>
    <name evidence="2" type="ORF">POL68_08775</name>
</gene>
<keyword evidence="1" id="KW-0732">Signal</keyword>
<evidence type="ECO:0008006" key="4">
    <source>
        <dbReference type="Google" id="ProtNLM"/>
    </source>
</evidence>
<proteinExistence type="predicted"/>
<comment type="caution">
    <text evidence="2">The sequence shown here is derived from an EMBL/GenBank/DDBJ whole genome shotgun (WGS) entry which is preliminary data.</text>
</comment>
<reference evidence="2 3" key="1">
    <citation type="submission" date="2022-11" db="EMBL/GenBank/DDBJ databases">
        <title>Minimal conservation of predation-associated metabolite biosynthetic gene clusters underscores biosynthetic potential of Myxococcota including descriptions for ten novel species: Archangium lansinium sp. nov., Myxococcus landrumus sp. nov., Nannocystis bai.</title>
        <authorList>
            <person name="Ahearne A."/>
            <person name="Stevens C."/>
            <person name="Dowd S."/>
        </authorList>
    </citation>
    <scope>NUCLEOTIDE SEQUENCE [LARGE SCALE GENOMIC DNA]</scope>
    <source>
        <strain evidence="2 3">NCWAL01</strain>
    </source>
</reference>
<dbReference type="RefSeq" id="WP_272136518.1">
    <property type="nucleotide sequence ID" value="NZ_JAQNDM010000002.1"/>
</dbReference>
<feature type="signal peptide" evidence="1">
    <location>
        <begin position="1"/>
        <end position="21"/>
    </location>
</feature>
<protein>
    <recommendedName>
        <fullName evidence="4">Phosphate-selective porin O and P</fullName>
    </recommendedName>
</protein>
<evidence type="ECO:0000313" key="2">
    <source>
        <dbReference type="EMBL" id="MDC0708561.1"/>
    </source>
</evidence>
<dbReference type="Proteomes" id="UP001221838">
    <property type="component" value="Unassembled WGS sequence"/>
</dbReference>
<keyword evidence="3" id="KW-1185">Reference proteome</keyword>
<organism evidence="2 3">
    <name type="scientific">Stigmatella ashevillensis</name>
    <dbReference type="NCBI Taxonomy" id="2995309"/>
    <lineage>
        <taxon>Bacteria</taxon>
        <taxon>Pseudomonadati</taxon>
        <taxon>Myxococcota</taxon>
        <taxon>Myxococcia</taxon>
        <taxon>Myxococcales</taxon>
        <taxon>Cystobacterineae</taxon>
        <taxon>Archangiaceae</taxon>
        <taxon>Stigmatella</taxon>
    </lineage>
</organism>